<dbReference type="InParanoid" id="A0A0C2ZG28"/>
<dbReference type="Proteomes" id="UP000053989">
    <property type="component" value="Unassembled WGS sequence"/>
</dbReference>
<keyword evidence="2" id="KW-1185">Reference proteome</keyword>
<evidence type="ECO:0000313" key="2">
    <source>
        <dbReference type="Proteomes" id="UP000053989"/>
    </source>
</evidence>
<proteinExistence type="predicted"/>
<dbReference type="GO" id="GO:0032543">
    <property type="term" value="P:mitochondrial translation"/>
    <property type="evidence" value="ECO:0007669"/>
    <property type="project" value="InterPro"/>
</dbReference>
<dbReference type="PANTHER" id="PTHR28066:SF1">
    <property type="entry name" value="SMALL RIBOSOMAL SUBUNIT PROTEIN MS37"/>
    <property type="match status" value="1"/>
</dbReference>
<dbReference type="GO" id="GO:0005763">
    <property type="term" value="C:mitochondrial small ribosomal subunit"/>
    <property type="evidence" value="ECO:0007669"/>
    <property type="project" value="TreeGrafter"/>
</dbReference>
<dbReference type="HOGENOM" id="CLU_162186_1_0_1"/>
<protein>
    <recommendedName>
        <fullName evidence="3">37S ribosomal protein mrp10, mitochondrial</fullName>
    </recommendedName>
</protein>
<dbReference type="InterPro" id="IPR017264">
    <property type="entry name" value="Ribosomal_mS37_fun"/>
</dbReference>
<name>A0A0C2ZG28_9AGAM</name>
<dbReference type="PANTHER" id="PTHR28066">
    <property type="entry name" value="37S RIBOSOMAL PROTEIN MRP10, MITOCHONDRIAL"/>
    <property type="match status" value="1"/>
</dbReference>
<sequence>MVHIAKAKVRPRKVTATVPCRRELVAMLGCWAATGDILSTDPNRCQMVAETLFQCMRTAPVTGKPHKPAINYHLSKLNRPTK</sequence>
<reference evidence="1 2" key="1">
    <citation type="submission" date="2014-04" db="EMBL/GenBank/DDBJ databases">
        <authorList>
            <consortium name="DOE Joint Genome Institute"/>
            <person name="Kuo A."/>
            <person name="Kohler A."/>
            <person name="Nagy L.G."/>
            <person name="Floudas D."/>
            <person name="Copeland A."/>
            <person name="Barry K.W."/>
            <person name="Cichocki N."/>
            <person name="Veneault-Fourrey C."/>
            <person name="LaButti K."/>
            <person name="Lindquist E.A."/>
            <person name="Lipzen A."/>
            <person name="Lundell T."/>
            <person name="Morin E."/>
            <person name="Murat C."/>
            <person name="Sun H."/>
            <person name="Tunlid A."/>
            <person name="Henrissat B."/>
            <person name="Grigoriev I.V."/>
            <person name="Hibbett D.S."/>
            <person name="Martin F."/>
            <person name="Nordberg H.P."/>
            <person name="Cantor M.N."/>
            <person name="Hua S.X."/>
        </authorList>
    </citation>
    <scope>NUCLEOTIDE SEQUENCE [LARGE SCALE GENOMIC DNA]</scope>
    <source>
        <strain evidence="1 2">Foug A</strain>
    </source>
</reference>
<dbReference type="STRING" id="1036808.A0A0C2ZG28"/>
<dbReference type="EMBL" id="KN822060">
    <property type="protein sequence ID" value="KIM60613.1"/>
    <property type="molecule type" value="Genomic_DNA"/>
</dbReference>
<reference evidence="2" key="2">
    <citation type="submission" date="2015-01" db="EMBL/GenBank/DDBJ databases">
        <title>Evolutionary Origins and Diversification of the Mycorrhizal Mutualists.</title>
        <authorList>
            <consortium name="DOE Joint Genome Institute"/>
            <consortium name="Mycorrhizal Genomics Consortium"/>
            <person name="Kohler A."/>
            <person name="Kuo A."/>
            <person name="Nagy L.G."/>
            <person name="Floudas D."/>
            <person name="Copeland A."/>
            <person name="Barry K.W."/>
            <person name="Cichocki N."/>
            <person name="Veneault-Fourrey C."/>
            <person name="LaButti K."/>
            <person name="Lindquist E.A."/>
            <person name="Lipzen A."/>
            <person name="Lundell T."/>
            <person name="Morin E."/>
            <person name="Murat C."/>
            <person name="Riley R."/>
            <person name="Ohm R."/>
            <person name="Sun H."/>
            <person name="Tunlid A."/>
            <person name="Henrissat B."/>
            <person name="Grigoriev I.V."/>
            <person name="Hibbett D.S."/>
            <person name="Martin F."/>
        </authorList>
    </citation>
    <scope>NUCLEOTIDE SEQUENCE [LARGE SCALE GENOMIC DNA]</scope>
    <source>
        <strain evidence="2">Foug A</strain>
    </source>
</reference>
<gene>
    <name evidence="1" type="ORF">SCLCIDRAFT_123836</name>
</gene>
<dbReference type="AlphaFoldDB" id="A0A0C2ZG28"/>
<evidence type="ECO:0008006" key="3">
    <source>
        <dbReference type="Google" id="ProtNLM"/>
    </source>
</evidence>
<dbReference type="FunCoup" id="A0A0C2ZG28">
    <property type="interactions" value="33"/>
</dbReference>
<organism evidence="1 2">
    <name type="scientific">Scleroderma citrinum Foug A</name>
    <dbReference type="NCBI Taxonomy" id="1036808"/>
    <lineage>
        <taxon>Eukaryota</taxon>
        <taxon>Fungi</taxon>
        <taxon>Dikarya</taxon>
        <taxon>Basidiomycota</taxon>
        <taxon>Agaricomycotina</taxon>
        <taxon>Agaricomycetes</taxon>
        <taxon>Agaricomycetidae</taxon>
        <taxon>Boletales</taxon>
        <taxon>Sclerodermatineae</taxon>
        <taxon>Sclerodermataceae</taxon>
        <taxon>Scleroderma</taxon>
    </lineage>
</organism>
<dbReference type="GO" id="GO:0003735">
    <property type="term" value="F:structural constituent of ribosome"/>
    <property type="evidence" value="ECO:0007669"/>
    <property type="project" value="InterPro"/>
</dbReference>
<dbReference type="OrthoDB" id="2210at2759"/>
<accession>A0A0C2ZG28</accession>
<evidence type="ECO:0000313" key="1">
    <source>
        <dbReference type="EMBL" id="KIM60613.1"/>
    </source>
</evidence>